<evidence type="ECO:0000313" key="2">
    <source>
        <dbReference type="EMBL" id="TMW84419.1"/>
    </source>
</evidence>
<feature type="region of interest" description="Disordered" evidence="1">
    <location>
        <begin position="35"/>
        <end position="60"/>
    </location>
</feature>
<gene>
    <name evidence="2" type="ORF">EJD97_025243</name>
</gene>
<name>A0A6N2ART2_SOLCI</name>
<reference evidence="2" key="1">
    <citation type="submission" date="2019-05" db="EMBL/GenBank/DDBJ databases">
        <title>The de novo reference genome and transcriptome assemblies of the wild tomato species Solanum chilense.</title>
        <authorList>
            <person name="Stam R."/>
            <person name="Nosenko T."/>
            <person name="Hoerger A.C."/>
            <person name="Stephan W."/>
            <person name="Seidel M.A."/>
            <person name="Kuhn J.M.M."/>
            <person name="Haberer G."/>
            <person name="Tellier A."/>
        </authorList>
    </citation>
    <scope>NUCLEOTIDE SEQUENCE</scope>
    <source>
        <tissue evidence="2">Mature leaves</tissue>
    </source>
</reference>
<comment type="caution">
    <text evidence="2">The sequence shown here is derived from an EMBL/GenBank/DDBJ whole genome shotgun (WGS) entry which is preliminary data.</text>
</comment>
<dbReference type="AlphaFoldDB" id="A0A6N2ART2"/>
<protein>
    <submittedName>
        <fullName evidence="2">Uncharacterized protein</fullName>
    </submittedName>
</protein>
<accession>A0A6N2ART2</accession>
<organism evidence="2">
    <name type="scientific">Solanum chilense</name>
    <name type="common">Tomato</name>
    <name type="synonym">Lycopersicon chilense</name>
    <dbReference type="NCBI Taxonomy" id="4083"/>
    <lineage>
        <taxon>Eukaryota</taxon>
        <taxon>Viridiplantae</taxon>
        <taxon>Streptophyta</taxon>
        <taxon>Embryophyta</taxon>
        <taxon>Tracheophyta</taxon>
        <taxon>Spermatophyta</taxon>
        <taxon>Magnoliopsida</taxon>
        <taxon>eudicotyledons</taxon>
        <taxon>Gunneridae</taxon>
        <taxon>Pentapetalae</taxon>
        <taxon>asterids</taxon>
        <taxon>lamiids</taxon>
        <taxon>Solanales</taxon>
        <taxon>Solanaceae</taxon>
        <taxon>Solanoideae</taxon>
        <taxon>Solaneae</taxon>
        <taxon>Solanum</taxon>
        <taxon>Solanum subgen. Lycopersicon</taxon>
    </lineage>
</organism>
<proteinExistence type="predicted"/>
<dbReference type="EMBL" id="RXGB01009427">
    <property type="protein sequence ID" value="TMW84419.1"/>
    <property type="molecule type" value="Genomic_DNA"/>
</dbReference>
<sequence>IQLEQFKGGKERKKSYLLVANALVWAAESGGRVEQEGIKPIGEDGEGGGSNDRRMGAYGQRETEAQVYRVTF</sequence>
<feature type="non-terminal residue" evidence="2">
    <location>
        <position position="1"/>
    </location>
</feature>
<evidence type="ECO:0000256" key="1">
    <source>
        <dbReference type="SAM" id="MobiDB-lite"/>
    </source>
</evidence>